<comment type="subcellular location">
    <subcellularLocation>
        <location evidence="4 14">Cytoplasm</location>
    </subcellularLocation>
</comment>
<dbReference type="RefSeq" id="WP_248252566.1">
    <property type="nucleotide sequence ID" value="NZ_JAIWJX010000002.1"/>
</dbReference>
<dbReference type="GO" id="GO:0006298">
    <property type="term" value="P:mismatch repair"/>
    <property type="evidence" value="ECO:0007669"/>
    <property type="project" value="TreeGrafter"/>
</dbReference>
<reference evidence="19" key="1">
    <citation type="submission" date="2021-09" db="EMBL/GenBank/DDBJ databases">
        <title>Genome analysis of Fictibacillus sp. KIGAM418 isolated from marine sediment.</title>
        <authorList>
            <person name="Seo M.-J."/>
            <person name="Cho E.-S."/>
            <person name="Hwang C.Y."/>
        </authorList>
    </citation>
    <scope>NUCLEOTIDE SEQUENCE</scope>
    <source>
        <strain evidence="19">KIGAM418</strain>
    </source>
</reference>
<dbReference type="GO" id="GO:0043137">
    <property type="term" value="P:DNA replication, removal of RNA primer"/>
    <property type="evidence" value="ECO:0007669"/>
    <property type="project" value="TreeGrafter"/>
</dbReference>
<dbReference type="PROSITE" id="PS51975">
    <property type="entry name" value="RNASE_H_2"/>
    <property type="match status" value="1"/>
</dbReference>
<dbReference type="EMBL" id="JAIWJX010000002">
    <property type="protein sequence ID" value="MCK6256993.1"/>
    <property type="molecule type" value="Genomic_DNA"/>
</dbReference>
<evidence type="ECO:0000256" key="4">
    <source>
        <dbReference type="ARBA" id="ARBA00004496"/>
    </source>
</evidence>
<protein>
    <recommendedName>
        <fullName evidence="7 14">Ribonuclease HII</fullName>
        <shortName evidence="14">RNase HII</shortName>
        <ecNumber evidence="6 14">3.1.26.4</ecNumber>
    </recommendedName>
</protein>
<dbReference type="Pfam" id="PF01351">
    <property type="entry name" value="RNase_HII"/>
    <property type="match status" value="1"/>
</dbReference>
<evidence type="ECO:0000313" key="20">
    <source>
        <dbReference type="Proteomes" id="UP001139011"/>
    </source>
</evidence>
<evidence type="ECO:0000256" key="3">
    <source>
        <dbReference type="ARBA" id="ARBA00004065"/>
    </source>
</evidence>
<gene>
    <name evidence="14" type="primary">rnhB</name>
    <name evidence="19" type="ORF">LCY76_10340</name>
</gene>
<dbReference type="Proteomes" id="UP001139011">
    <property type="component" value="Unassembled WGS sequence"/>
</dbReference>
<dbReference type="EC" id="3.1.26.4" evidence="6 14"/>
<evidence type="ECO:0000259" key="18">
    <source>
        <dbReference type="PROSITE" id="PS51975"/>
    </source>
</evidence>
<feature type="domain" description="RNase H type-2" evidence="18">
    <location>
        <begin position="74"/>
        <end position="259"/>
    </location>
</feature>
<dbReference type="InterPro" id="IPR001352">
    <property type="entry name" value="RNase_HII/HIII"/>
</dbReference>
<evidence type="ECO:0000256" key="5">
    <source>
        <dbReference type="ARBA" id="ARBA00007383"/>
    </source>
</evidence>
<feature type="binding site" evidence="14 15">
    <location>
        <position position="172"/>
    </location>
    <ligand>
        <name>a divalent metal cation</name>
        <dbReference type="ChEBI" id="CHEBI:60240"/>
    </ligand>
</feature>
<dbReference type="Gene3D" id="3.30.420.10">
    <property type="entry name" value="Ribonuclease H-like superfamily/Ribonuclease H"/>
    <property type="match status" value="1"/>
</dbReference>
<evidence type="ECO:0000256" key="12">
    <source>
        <dbReference type="ARBA" id="ARBA00022801"/>
    </source>
</evidence>
<dbReference type="AlphaFoldDB" id="A0A9X2BGY5"/>
<keyword evidence="11 14" id="KW-0255">Endonuclease</keyword>
<feature type="coiled-coil region" evidence="17">
    <location>
        <begin position="5"/>
        <end position="35"/>
    </location>
</feature>
<keyword evidence="8 14" id="KW-0963">Cytoplasm</keyword>
<evidence type="ECO:0000256" key="10">
    <source>
        <dbReference type="ARBA" id="ARBA00022723"/>
    </source>
</evidence>
<comment type="similarity">
    <text evidence="5 14 16">Belongs to the RNase HII family.</text>
</comment>
<evidence type="ECO:0000256" key="11">
    <source>
        <dbReference type="ARBA" id="ARBA00022759"/>
    </source>
</evidence>
<keyword evidence="13 14" id="KW-0464">Manganese</keyword>
<feature type="binding site" evidence="14 15">
    <location>
        <position position="81"/>
    </location>
    <ligand>
        <name>a divalent metal cation</name>
        <dbReference type="ChEBI" id="CHEBI:60240"/>
    </ligand>
</feature>
<evidence type="ECO:0000256" key="1">
    <source>
        <dbReference type="ARBA" id="ARBA00000077"/>
    </source>
</evidence>
<dbReference type="GO" id="GO:0004523">
    <property type="term" value="F:RNA-DNA hybrid ribonuclease activity"/>
    <property type="evidence" value="ECO:0007669"/>
    <property type="project" value="UniProtKB-UniRule"/>
</dbReference>
<comment type="cofactor">
    <cofactor evidence="14 15">
        <name>Mn(2+)</name>
        <dbReference type="ChEBI" id="CHEBI:29035"/>
    </cofactor>
    <cofactor evidence="14 15">
        <name>Mg(2+)</name>
        <dbReference type="ChEBI" id="CHEBI:18420"/>
    </cofactor>
    <text evidence="14 15">Manganese or magnesium. Binds 1 divalent metal ion per monomer in the absence of substrate. May bind a second metal ion after substrate binding.</text>
</comment>
<dbReference type="GO" id="GO:0030145">
    <property type="term" value="F:manganese ion binding"/>
    <property type="evidence" value="ECO:0007669"/>
    <property type="project" value="UniProtKB-UniRule"/>
</dbReference>
<evidence type="ECO:0000313" key="19">
    <source>
        <dbReference type="EMBL" id="MCK6256993.1"/>
    </source>
</evidence>
<evidence type="ECO:0000256" key="7">
    <source>
        <dbReference type="ARBA" id="ARBA00019179"/>
    </source>
</evidence>
<dbReference type="InterPro" id="IPR036397">
    <property type="entry name" value="RNaseH_sf"/>
</dbReference>
<comment type="caution">
    <text evidence="19">The sequence shown here is derived from an EMBL/GenBank/DDBJ whole genome shotgun (WGS) entry which is preliminary data.</text>
</comment>
<accession>A0A9X2BGY5</accession>
<dbReference type="InterPro" id="IPR022898">
    <property type="entry name" value="RNase_HII"/>
</dbReference>
<evidence type="ECO:0000256" key="17">
    <source>
        <dbReference type="SAM" id="Coils"/>
    </source>
</evidence>
<evidence type="ECO:0000256" key="2">
    <source>
        <dbReference type="ARBA" id="ARBA00001946"/>
    </source>
</evidence>
<evidence type="ECO:0000256" key="6">
    <source>
        <dbReference type="ARBA" id="ARBA00012180"/>
    </source>
</evidence>
<evidence type="ECO:0000256" key="16">
    <source>
        <dbReference type="RuleBase" id="RU003515"/>
    </source>
</evidence>
<comment type="catalytic activity">
    <reaction evidence="1 14 15 16">
        <text>Endonucleolytic cleavage to 5'-phosphomonoester.</text>
        <dbReference type="EC" id="3.1.26.4"/>
    </reaction>
</comment>
<dbReference type="InterPro" id="IPR024567">
    <property type="entry name" value="RNase_HII/HIII_dom"/>
</dbReference>
<keyword evidence="20" id="KW-1185">Reference proteome</keyword>
<keyword evidence="9 14" id="KW-0540">Nuclease</keyword>
<dbReference type="GO" id="GO:0005737">
    <property type="term" value="C:cytoplasm"/>
    <property type="evidence" value="ECO:0007669"/>
    <property type="project" value="UniProtKB-SubCell"/>
</dbReference>
<evidence type="ECO:0000256" key="15">
    <source>
        <dbReference type="PROSITE-ProRule" id="PRU01319"/>
    </source>
</evidence>
<dbReference type="GO" id="GO:0003723">
    <property type="term" value="F:RNA binding"/>
    <property type="evidence" value="ECO:0007669"/>
    <property type="project" value="UniProtKB-UniRule"/>
</dbReference>
<feature type="binding site" evidence="14 15">
    <location>
        <position position="80"/>
    </location>
    <ligand>
        <name>a divalent metal cation</name>
        <dbReference type="ChEBI" id="CHEBI:60240"/>
    </ligand>
</feature>
<organism evidence="19 20">
    <name type="scientific">Fictibacillus marinisediminis</name>
    <dbReference type="NCBI Taxonomy" id="2878389"/>
    <lineage>
        <taxon>Bacteria</taxon>
        <taxon>Bacillati</taxon>
        <taxon>Bacillota</taxon>
        <taxon>Bacilli</taxon>
        <taxon>Bacillales</taxon>
        <taxon>Fictibacillaceae</taxon>
        <taxon>Fictibacillus</taxon>
    </lineage>
</organism>
<proteinExistence type="inferred from homology"/>
<dbReference type="CDD" id="cd07182">
    <property type="entry name" value="RNase_HII_bacteria_HII_like"/>
    <property type="match status" value="1"/>
</dbReference>
<dbReference type="NCBIfam" id="NF000595">
    <property type="entry name" value="PRK00015.1-3"/>
    <property type="match status" value="1"/>
</dbReference>
<keyword evidence="10 14" id="KW-0479">Metal-binding</keyword>
<dbReference type="FunFam" id="3.30.420.10:FF:000006">
    <property type="entry name" value="Ribonuclease HII"/>
    <property type="match status" value="1"/>
</dbReference>
<dbReference type="GO" id="GO:0032299">
    <property type="term" value="C:ribonuclease H2 complex"/>
    <property type="evidence" value="ECO:0007669"/>
    <property type="project" value="TreeGrafter"/>
</dbReference>
<dbReference type="HAMAP" id="MF_00052_B">
    <property type="entry name" value="RNase_HII_B"/>
    <property type="match status" value="1"/>
</dbReference>
<dbReference type="PANTHER" id="PTHR10954:SF18">
    <property type="entry name" value="RIBONUCLEASE HII"/>
    <property type="match status" value="1"/>
</dbReference>
<keyword evidence="12 14" id="KW-0378">Hydrolase</keyword>
<evidence type="ECO:0000256" key="14">
    <source>
        <dbReference type="HAMAP-Rule" id="MF_00052"/>
    </source>
</evidence>
<comment type="function">
    <text evidence="3 14 16">Endonuclease that specifically degrades the RNA of RNA-DNA hybrids.</text>
</comment>
<dbReference type="PANTHER" id="PTHR10954">
    <property type="entry name" value="RIBONUCLEASE H2 SUBUNIT A"/>
    <property type="match status" value="1"/>
</dbReference>
<evidence type="ECO:0000256" key="9">
    <source>
        <dbReference type="ARBA" id="ARBA00022722"/>
    </source>
</evidence>
<dbReference type="InterPro" id="IPR012337">
    <property type="entry name" value="RNaseH-like_sf"/>
</dbReference>
<comment type="cofactor">
    <cofactor evidence="2">
        <name>Mg(2+)</name>
        <dbReference type="ChEBI" id="CHEBI:18420"/>
    </cofactor>
</comment>
<evidence type="ECO:0000256" key="13">
    <source>
        <dbReference type="ARBA" id="ARBA00023211"/>
    </source>
</evidence>
<dbReference type="SUPFAM" id="SSF53098">
    <property type="entry name" value="Ribonuclease H-like"/>
    <property type="match status" value="1"/>
</dbReference>
<sequence>MKLTIKEIEERIHRLKEEKNELDAFIDELQSDERSGVKKIILRHEKALESARLLKVHYEQMMVFEKEWTSKGKHVIAGVDEVGRGPLAGPVIAAAAILKPGTYIPGLNDSKKLSESRREELFEEIMKNAVSIGIGLVTAHEIDEINIYQASKKAMVKAVGALKEQPDHLLIDAMELPLAVTQSKIIKGDAKSVSIAAASIIAKVTRDRYMKKLHRNHPQYQFNKNMGYGTKEHLEALERFGPVEEHRRSFSPVQQGSLL</sequence>
<evidence type="ECO:0000256" key="8">
    <source>
        <dbReference type="ARBA" id="ARBA00022490"/>
    </source>
</evidence>
<dbReference type="NCBIfam" id="NF000594">
    <property type="entry name" value="PRK00015.1-1"/>
    <property type="match status" value="1"/>
</dbReference>
<name>A0A9X2BGY5_9BACL</name>
<keyword evidence="17" id="KW-0175">Coiled coil</keyword>